<sequence length="109" mass="11996">MFNLMVGLAGYEGGLYRAWVMAHPDPDTDVGEPAGDESRRLSFYGYSQNTGLLMEINNWVGRLATSMLVDEHGKRVEFHPILPPSMSDGEEGPVVKAATFENARDFFGG</sequence>
<evidence type="ECO:0000313" key="2">
    <source>
        <dbReference type="Proteomes" id="UP000029052"/>
    </source>
</evidence>
<gene>
    <name evidence="1" type="ORF">BMAGN_1453</name>
</gene>
<proteinExistence type="predicted"/>
<dbReference type="EMBL" id="JGZB01000013">
    <property type="protein sequence ID" value="KFI66545.1"/>
    <property type="molecule type" value="Genomic_DNA"/>
</dbReference>
<comment type="caution">
    <text evidence="1">The sequence shown here is derived from an EMBL/GenBank/DDBJ whole genome shotgun (WGS) entry which is preliminary data.</text>
</comment>
<evidence type="ECO:0000313" key="1">
    <source>
        <dbReference type="EMBL" id="KFI66545.1"/>
    </source>
</evidence>
<organism evidence="1 2">
    <name type="scientific">Bifidobacterium magnum</name>
    <dbReference type="NCBI Taxonomy" id="1692"/>
    <lineage>
        <taxon>Bacteria</taxon>
        <taxon>Bacillati</taxon>
        <taxon>Actinomycetota</taxon>
        <taxon>Actinomycetes</taxon>
        <taxon>Bifidobacteriales</taxon>
        <taxon>Bifidobacteriaceae</taxon>
        <taxon>Bifidobacterium</taxon>
    </lineage>
</organism>
<dbReference type="Proteomes" id="UP000029052">
    <property type="component" value="Unassembled WGS sequence"/>
</dbReference>
<accession>A0A087B695</accession>
<dbReference type="STRING" id="1692.BMAGN_1453"/>
<protein>
    <submittedName>
        <fullName evidence="1">Uncharacterized protein</fullName>
    </submittedName>
</protein>
<dbReference type="AlphaFoldDB" id="A0A087B695"/>
<reference evidence="1 2" key="1">
    <citation type="submission" date="2014-03" db="EMBL/GenBank/DDBJ databases">
        <title>Genomics of Bifidobacteria.</title>
        <authorList>
            <person name="Ventura M."/>
            <person name="Milani C."/>
            <person name="Lugli G.A."/>
        </authorList>
    </citation>
    <scope>NUCLEOTIDE SEQUENCE [LARGE SCALE GENOMIC DNA]</scope>
    <source>
        <strain evidence="1 2">LMG 11591</strain>
    </source>
</reference>
<keyword evidence="2" id="KW-1185">Reference proteome</keyword>
<name>A0A087B695_9BIFI</name>